<sequence>MQNKTQSAFKILLLFSFNLAKINSSKIFHHHTLNYHWNICVSKTHLKVSLRDEYSNNVDILVPTTPPTMQTH</sequence>
<dbReference type="EMBL" id="CVRI01000024">
    <property type="protein sequence ID" value="CRK92174.1"/>
    <property type="molecule type" value="Genomic_DNA"/>
</dbReference>
<keyword evidence="3" id="KW-1185">Reference proteome</keyword>
<protein>
    <submittedName>
        <fullName evidence="2">CLUMA_CG005793, isoform A</fullName>
    </submittedName>
</protein>
<evidence type="ECO:0000313" key="2">
    <source>
        <dbReference type="EMBL" id="CRK92174.1"/>
    </source>
</evidence>
<gene>
    <name evidence="2" type="ORF">CLUMA_CG005793</name>
</gene>
<evidence type="ECO:0000313" key="3">
    <source>
        <dbReference type="Proteomes" id="UP000183832"/>
    </source>
</evidence>
<accession>A0A1J1I037</accession>
<reference evidence="2 3" key="1">
    <citation type="submission" date="2015-04" db="EMBL/GenBank/DDBJ databases">
        <authorList>
            <person name="Syromyatnikov M.Y."/>
            <person name="Popov V.N."/>
        </authorList>
    </citation>
    <scope>NUCLEOTIDE SEQUENCE [LARGE SCALE GENOMIC DNA]</scope>
</reference>
<feature type="signal peptide" evidence="1">
    <location>
        <begin position="1"/>
        <end position="24"/>
    </location>
</feature>
<dbReference type="Proteomes" id="UP000183832">
    <property type="component" value="Unassembled WGS sequence"/>
</dbReference>
<organism evidence="2 3">
    <name type="scientific">Clunio marinus</name>
    <dbReference type="NCBI Taxonomy" id="568069"/>
    <lineage>
        <taxon>Eukaryota</taxon>
        <taxon>Metazoa</taxon>
        <taxon>Ecdysozoa</taxon>
        <taxon>Arthropoda</taxon>
        <taxon>Hexapoda</taxon>
        <taxon>Insecta</taxon>
        <taxon>Pterygota</taxon>
        <taxon>Neoptera</taxon>
        <taxon>Endopterygota</taxon>
        <taxon>Diptera</taxon>
        <taxon>Nematocera</taxon>
        <taxon>Chironomoidea</taxon>
        <taxon>Chironomidae</taxon>
        <taxon>Clunio</taxon>
    </lineage>
</organism>
<name>A0A1J1I037_9DIPT</name>
<proteinExistence type="predicted"/>
<keyword evidence="1" id="KW-0732">Signal</keyword>
<feature type="chain" id="PRO_5009619051" evidence="1">
    <location>
        <begin position="25"/>
        <end position="72"/>
    </location>
</feature>
<dbReference type="AlphaFoldDB" id="A0A1J1I037"/>
<evidence type="ECO:0000256" key="1">
    <source>
        <dbReference type="SAM" id="SignalP"/>
    </source>
</evidence>